<dbReference type="GO" id="GO:0016787">
    <property type="term" value="F:hydrolase activity"/>
    <property type="evidence" value="ECO:0007669"/>
    <property type="project" value="UniProtKB-KW"/>
</dbReference>
<dbReference type="RefSeq" id="WP_218316709.1">
    <property type="nucleotide sequence ID" value="NZ_JAGSPB010000002.1"/>
</dbReference>
<evidence type="ECO:0000256" key="1">
    <source>
        <dbReference type="SAM" id="SignalP"/>
    </source>
</evidence>
<accession>A0ABS6SM18</accession>
<feature type="signal peptide" evidence="1">
    <location>
        <begin position="1"/>
        <end position="21"/>
    </location>
</feature>
<proteinExistence type="predicted"/>
<feature type="domain" description="Xaa-Pro dipeptidyl-peptidase-like" evidence="2">
    <location>
        <begin position="265"/>
        <end position="508"/>
    </location>
</feature>
<keyword evidence="1" id="KW-0732">Signal</keyword>
<dbReference type="PANTHER" id="PTHR43265">
    <property type="entry name" value="ESTERASE ESTD"/>
    <property type="match status" value="1"/>
</dbReference>
<dbReference type="PANTHER" id="PTHR43265:SF1">
    <property type="entry name" value="ESTERASE ESTD"/>
    <property type="match status" value="1"/>
</dbReference>
<dbReference type="EMBL" id="JAGSPB010000002">
    <property type="protein sequence ID" value="MBV7266081.1"/>
    <property type="molecule type" value="Genomic_DNA"/>
</dbReference>
<sequence>MRNLYLSLIFILAIVTSPALASDTPSAAGTWYGEIEAGANRVEVIVKIVADQLSEGHGTLETPGQVGSSPLPLTSLETGDNRLTFLVPSIAAGFEGEWSEDGQSWEGIWTQSGMRVPLILKAGLPFASASFPGIDGVWNGHVERQGHAVRFILRFATSDLGTRGSFEAPTFGLRNLAIADLKFSDDMVEFVVSATGGAFSGTIDVEAGLMEGDWAFPGQPVTAIIFVREAEDGSSPKAASKTQPTNSSRLFIEEEIAFASTQSDVTLAGAITLPEGGGPFPAAILLTGSGPQDRDQTLYGHKPFRVIAEYLARRGIAVLRYDDRGFARSTGDFMSATSADFAEDALSAVAYLKRRGDIDPQAIGLIGHSEGAVVGNLAALKSDDTSFFIMLGAPGIDFIEVQLGQRRVMAINAGFPEAAVIASEPDIRSFYEEIRNAPNKGGAAEKARELLTPDLLVALGGNEAMRDRAVSQFSRDWFRFLLNYDPRSSLSRLRIPVLALAGSLDQQVIPGPNLGGIGTALASNSDATVEQIDGLNHMFQTATTGNMAEYAQLDEAISPVALERISDWISARFK</sequence>
<dbReference type="InterPro" id="IPR000383">
    <property type="entry name" value="Xaa-Pro-like_dom"/>
</dbReference>
<comment type="caution">
    <text evidence="3">The sequence shown here is derived from an EMBL/GenBank/DDBJ whole genome shotgun (WGS) entry which is preliminary data.</text>
</comment>
<evidence type="ECO:0000313" key="3">
    <source>
        <dbReference type="EMBL" id="MBV7266081.1"/>
    </source>
</evidence>
<keyword evidence="4" id="KW-1185">Reference proteome</keyword>
<evidence type="ECO:0000313" key="4">
    <source>
        <dbReference type="Proteomes" id="UP000699975"/>
    </source>
</evidence>
<dbReference type="Pfam" id="PF02129">
    <property type="entry name" value="Peptidase_S15"/>
    <property type="match status" value="1"/>
</dbReference>
<feature type="chain" id="PRO_5046189746" evidence="1">
    <location>
        <begin position="22"/>
        <end position="574"/>
    </location>
</feature>
<protein>
    <submittedName>
        <fullName evidence="3">Alpha/beta fold hydrolase</fullName>
    </submittedName>
</protein>
<keyword evidence="3" id="KW-0378">Hydrolase</keyword>
<name>A0ABS6SM18_9SPHN</name>
<gene>
    <name evidence="3" type="ORF">KCG45_07815</name>
</gene>
<evidence type="ECO:0000259" key="2">
    <source>
        <dbReference type="Pfam" id="PF02129"/>
    </source>
</evidence>
<dbReference type="InterPro" id="IPR053145">
    <property type="entry name" value="AB_hydrolase_Est10"/>
</dbReference>
<reference evidence="3 4" key="1">
    <citation type="submission" date="2021-04" db="EMBL/GenBank/DDBJ databases">
        <authorList>
            <person name="Pira H."/>
            <person name="Risdian C."/>
            <person name="Wink J."/>
        </authorList>
    </citation>
    <scope>NUCLEOTIDE SEQUENCE [LARGE SCALE GENOMIC DNA]</scope>
    <source>
        <strain evidence="3 4">WH131</strain>
    </source>
</reference>
<dbReference type="Proteomes" id="UP000699975">
    <property type="component" value="Unassembled WGS sequence"/>
</dbReference>
<organism evidence="3 4">
    <name type="scientific">Erythrobacter ani</name>
    <dbReference type="NCBI Taxonomy" id="2827235"/>
    <lineage>
        <taxon>Bacteria</taxon>
        <taxon>Pseudomonadati</taxon>
        <taxon>Pseudomonadota</taxon>
        <taxon>Alphaproteobacteria</taxon>
        <taxon>Sphingomonadales</taxon>
        <taxon>Erythrobacteraceae</taxon>
        <taxon>Erythrobacter/Porphyrobacter group</taxon>
        <taxon>Erythrobacter</taxon>
    </lineage>
</organism>